<dbReference type="EMBL" id="MKKU01000103">
    <property type="protein sequence ID" value="RNF24282.1"/>
    <property type="molecule type" value="Genomic_DNA"/>
</dbReference>
<proteinExistence type="predicted"/>
<keyword evidence="1" id="KW-0175">Coiled coil</keyword>
<accession>A0A422Q2X3</accession>
<protein>
    <submittedName>
        <fullName evidence="2">Uncharacterized protein</fullName>
    </submittedName>
</protein>
<sequence length="505" mass="55661">MTQAVPQCLLQLLEDYTLQALDAAQDVSDEFEEELTELTSRAERIQAVLQLLRDFERSRPTPASPAASEAILRSSPKALTQFALQALGQMSRDLTGVPDARAAAQELTAPSFGLQPIGRPVSLAEAALDLFARNTKVVSRRVEKRRRDADTAGGESRQEAALKRSVFSHLAEEQRERRLALYTARTALFPRATPLPTLSIKGGEDMLPPFVAPAVREFAALNVEAECRMLSAFYRVDAKAQLLRELPGLRSSIRHLQESLHAAGVLLQCRCDGMHEGGTQPWLEFPFVGEGVIRILVRQSLLLDVTWDSVRGGGQWRVLSLHWLLRAQTLPEILQRQTSAPCVCDGEVDKQPLSYGGALRVQPAHSEATVRYLTNCLETGLESGCLGALRVVNAVVMEVVETQCKALRERFFVGPLESSFMLDVRPGTHVALKLELPPTMGSEQGGALHVKYKLCLGTIVVERRRGTDTRMTHQSDLYADSLVRLKPSPAVVVDVESFVWQLATA</sequence>
<dbReference type="GeneID" id="40316182"/>
<comment type="caution">
    <text evidence="2">The sequence shown here is derived from an EMBL/GenBank/DDBJ whole genome shotgun (WGS) entry which is preliminary data.</text>
</comment>
<dbReference type="Proteomes" id="UP000284403">
    <property type="component" value="Unassembled WGS sequence"/>
</dbReference>
<dbReference type="OrthoDB" id="273098at2759"/>
<keyword evidence="3" id="KW-1185">Reference proteome</keyword>
<evidence type="ECO:0000313" key="2">
    <source>
        <dbReference type="EMBL" id="RNF24282.1"/>
    </source>
</evidence>
<evidence type="ECO:0000313" key="3">
    <source>
        <dbReference type="Proteomes" id="UP000284403"/>
    </source>
</evidence>
<dbReference type="RefSeq" id="XP_029230394.1">
    <property type="nucleotide sequence ID" value="XM_029369496.1"/>
</dbReference>
<reference evidence="2 3" key="1">
    <citation type="journal article" date="2018" name="BMC Genomics">
        <title>Genomic comparison of Trypanosoma conorhini and Trypanosoma rangeli to Trypanosoma cruzi strains of high and low virulence.</title>
        <authorList>
            <person name="Bradwell K.R."/>
            <person name="Koparde V.N."/>
            <person name="Matveyev A.V."/>
            <person name="Serrano M.G."/>
            <person name="Alves J.M."/>
            <person name="Parikh H."/>
            <person name="Huang B."/>
            <person name="Lee V."/>
            <person name="Espinosa-Alvarez O."/>
            <person name="Ortiz P.A."/>
            <person name="Costa-Martins A.G."/>
            <person name="Teixeira M.M."/>
            <person name="Buck G.A."/>
        </authorList>
    </citation>
    <scope>NUCLEOTIDE SEQUENCE [LARGE SCALE GENOMIC DNA]</scope>
    <source>
        <strain evidence="2 3">025E</strain>
    </source>
</reference>
<name>A0A422Q2X3_9TRYP</name>
<gene>
    <name evidence="2" type="ORF">Tco025E_02571</name>
</gene>
<feature type="coiled-coil region" evidence="1">
    <location>
        <begin position="21"/>
        <end position="48"/>
    </location>
</feature>
<dbReference type="AlphaFoldDB" id="A0A422Q2X3"/>
<organism evidence="2 3">
    <name type="scientific">Trypanosoma conorhini</name>
    <dbReference type="NCBI Taxonomy" id="83891"/>
    <lineage>
        <taxon>Eukaryota</taxon>
        <taxon>Discoba</taxon>
        <taxon>Euglenozoa</taxon>
        <taxon>Kinetoplastea</taxon>
        <taxon>Metakinetoplastina</taxon>
        <taxon>Trypanosomatida</taxon>
        <taxon>Trypanosomatidae</taxon>
        <taxon>Trypanosoma</taxon>
    </lineage>
</organism>
<evidence type="ECO:0000256" key="1">
    <source>
        <dbReference type="SAM" id="Coils"/>
    </source>
</evidence>